<accession>A0ABU9SP93</accession>
<gene>
    <name evidence="1" type="ORF">VSR33_37925</name>
</gene>
<name>A0ABU9SP93_9BURK</name>
<organism evidence="1 2">
    <name type="scientific">Paraburkholderia guartelaensis</name>
    <dbReference type="NCBI Taxonomy" id="2546446"/>
    <lineage>
        <taxon>Bacteria</taxon>
        <taxon>Pseudomonadati</taxon>
        <taxon>Pseudomonadota</taxon>
        <taxon>Betaproteobacteria</taxon>
        <taxon>Burkholderiales</taxon>
        <taxon>Burkholderiaceae</taxon>
        <taxon>Paraburkholderia</taxon>
    </lineage>
</organism>
<dbReference type="Pfam" id="PF19800">
    <property type="entry name" value="DUF6283"/>
    <property type="match status" value="1"/>
</dbReference>
<comment type="caution">
    <text evidence="1">The sequence shown here is derived from an EMBL/GenBank/DDBJ whole genome shotgun (WGS) entry which is preliminary data.</text>
</comment>
<dbReference type="RefSeq" id="WP_141710876.1">
    <property type="nucleotide sequence ID" value="NZ_JAYMRW010000035.1"/>
</dbReference>
<sequence>MKTSGKPCASCPWRRAAGAGDIPNFDLALAEKLADTCPDDRGMGPDFGASMFACHQSREGEEFACAGWLAKVGHHHPAVRLAVVSGRLDSAALEPGVDWPELHDSYREVLDKLRATSNSGDEAKGDESAVKIG</sequence>
<reference evidence="1 2" key="1">
    <citation type="submission" date="2024-01" db="EMBL/GenBank/DDBJ databases">
        <title>The diversity of rhizobia nodulating Mimosa spp. in eleven states of Brazil covering several biomes is determined by host plant, location, and edaphic factors.</title>
        <authorList>
            <person name="Rouws L."/>
            <person name="Barauna A."/>
            <person name="Beukes C."/>
            <person name="De Faria S.M."/>
            <person name="Gross E."/>
            <person name="Dos Reis Junior F.B."/>
            <person name="Simon M."/>
            <person name="Maluk M."/>
            <person name="Odee D.W."/>
            <person name="Kenicer G."/>
            <person name="Young J.P.W."/>
            <person name="Reis V.M."/>
            <person name="Zilli J."/>
            <person name="James E.K."/>
        </authorList>
    </citation>
    <scope>NUCLEOTIDE SEQUENCE [LARGE SCALE GENOMIC DNA]</scope>
    <source>
        <strain evidence="1 2">JPY164</strain>
    </source>
</reference>
<keyword evidence="2" id="KW-1185">Reference proteome</keyword>
<evidence type="ECO:0000313" key="2">
    <source>
        <dbReference type="Proteomes" id="UP001390669"/>
    </source>
</evidence>
<dbReference type="EMBL" id="JAYMRW010000035">
    <property type="protein sequence ID" value="MEM5453164.1"/>
    <property type="molecule type" value="Genomic_DNA"/>
</dbReference>
<proteinExistence type="predicted"/>
<dbReference type="InterPro" id="IPR046250">
    <property type="entry name" value="DUF6283"/>
</dbReference>
<evidence type="ECO:0000313" key="1">
    <source>
        <dbReference type="EMBL" id="MEM5453164.1"/>
    </source>
</evidence>
<protein>
    <submittedName>
        <fullName evidence="1">DUF6283 family protein</fullName>
    </submittedName>
</protein>
<dbReference type="Proteomes" id="UP001390669">
    <property type="component" value="Unassembled WGS sequence"/>
</dbReference>